<feature type="transmembrane region" description="Helical" evidence="1">
    <location>
        <begin position="16"/>
        <end position="41"/>
    </location>
</feature>
<feature type="transmembrane region" description="Helical" evidence="1">
    <location>
        <begin position="174"/>
        <end position="196"/>
    </location>
</feature>
<reference evidence="3" key="1">
    <citation type="journal article" date="2010" name="Nature">
        <title>The Amphimedon queenslandica genome and the evolution of animal complexity.</title>
        <authorList>
            <person name="Srivastava M."/>
            <person name="Simakov O."/>
            <person name="Chapman J."/>
            <person name="Fahey B."/>
            <person name="Gauthier M.E."/>
            <person name="Mitros T."/>
            <person name="Richards G.S."/>
            <person name="Conaco C."/>
            <person name="Dacre M."/>
            <person name="Hellsten U."/>
            <person name="Larroux C."/>
            <person name="Putnam N.H."/>
            <person name="Stanke M."/>
            <person name="Adamska M."/>
            <person name="Darling A."/>
            <person name="Degnan S.M."/>
            <person name="Oakley T.H."/>
            <person name="Plachetzki D.C."/>
            <person name="Zhai Y."/>
            <person name="Adamski M."/>
            <person name="Calcino A."/>
            <person name="Cummins S.F."/>
            <person name="Goodstein D.M."/>
            <person name="Harris C."/>
            <person name="Jackson D.J."/>
            <person name="Leys S.P."/>
            <person name="Shu S."/>
            <person name="Woodcroft B.J."/>
            <person name="Vervoort M."/>
            <person name="Kosik K.S."/>
            <person name="Manning G."/>
            <person name="Degnan B.M."/>
            <person name="Rokhsar D.S."/>
        </authorList>
    </citation>
    <scope>NUCLEOTIDE SEQUENCE [LARGE SCALE GENOMIC DNA]</scope>
</reference>
<reference evidence="2" key="2">
    <citation type="submission" date="2017-05" db="UniProtKB">
        <authorList>
            <consortium name="EnsemblMetazoa"/>
        </authorList>
    </citation>
    <scope>IDENTIFICATION</scope>
</reference>
<dbReference type="PANTHER" id="PTHR11683">
    <property type="entry name" value="MYELIN PROTEOLIPID"/>
    <property type="match status" value="1"/>
</dbReference>
<dbReference type="EnsemblMetazoa" id="Aqu2.1.38463_001">
    <property type="protein sequence ID" value="Aqu2.1.38463_001"/>
    <property type="gene ID" value="Aqu2.1.38463"/>
</dbReference>
<dbReference type="AlphaFoldDB" id="A0A1X7VEN4"/>
<keyword evidence="1" id="KW-1133">Transmembrane helix</keyword>
<name>A0A1X7VEN4_AMPQE</name>
<sequence length="231" mass="25413">MSCDDCCKRCCYSTPFYALFALIMMSIGAIGFVVSAVYGIVTISTTSVLSQNVVIFAPVIGGIIILTIFPILFSTIMSYCVTGYIRDELFASIVKKFIGPVCSFCSVGLNLMCLCFWLLLTVALSALLTVSVQLRLACNEESIECLPSTNYTFINQVCGSDLAELCDKGNDAGVAFVVTLIFTLIIIFAMVLTLMIQSANYVNARENMEYRRSYQPRNVPNSSEYAMKNVH</sequence>
<evidence type="ECO:0000313" key="2">
    <source>
        <dbReference type="EnsemblMetazoa" id="Aqu2.1.38463_001"/>
    </source>
</evidence>
<dbReference type="EnsemblMetazoa" id="XM_003384474.3">
    <property type="protein sequence ID" value="XP_003384522.1"/>
    <property type="gene ID" value="LOC100635853"/>
</dbReference>
<keyword evidence="3" id="KW-1185">Reference proteome</keyword>
<dbReference type="PANTHER" id="PTHR11683:SF12">
    <property type="entry name" value="M6, ISOFORM F"/>
    <property type="match status" value="1"/>
</dbReference>
<dbReference type="KEGG" id="aqu:100635853"/>
<keyword evidence="1" id="KW-0812">Transmembrane</keyword>
<protein>
    <submittedName>
        <fullName evidence="2">Uncharacterized protein</fullName>
    </submittedName>
</protein>
<feature type="transmembrane region" description="Helical" evidence="1">
    <location>
        <begin position="53"/>
        <end position="85"/>
    </location>
</feature>
<gene>
    <name evidence="2" type="primary">100635853</name>
</gene>
<proteinExistence type="predicted"/>
<evidence type="ECO:0000256" key="1">
    <source>
        <dbReference type="SAM" id="Phobius"/>
    </source>
</evidence>
<evidence type="ECO:0000313" key="3">
    <source>
        <dbReference type="Proteomes" id="UP000007879"/>
    </source>
</evidence>
<dbReference type="GO" id="GO:0005886">
    <property type="term" value="C:plasma membrane"/>
    <property type="evidence" value="ECO:0007669"/>
    <property type="project" value="TreeGrafter"/>
</dbReference>
<keyword evidence="1" id="KW-0472">Membrane</keyword>
<feature type="transmembrane region" description="Helical" evidence="1">
    <location>
        <begin position="97"/>
        <end position="120"/>
    </location>
</feature>
<dbReference type="InterPro" id="IPR001614">
    <property type="entry name" value="Myelin_PLP"/>
</dbReference>
<organism evidence="2">
    <name type="scientific">Amphimedon queenslandica</name>
    <name type="common">Sponge</name>
    <dbReference type="NCBI Taxonomy" id="400682"/>
    <lineage>
        <taxon>Eukaryota</taxon>
        <taxon>Metazoa</taxon>
        <taxon>Porifera</taxon>
        <taxon>Demospongiae</taxon>
        <taxon>Heteroscleromorpha</taxon>
        <taxon>Haplosclerida</taxon>
        <taxon>Niphatidae</taxon>
        <taxon>Amphimedon</taxon>
    </lineage>
</organism>
<dbReference type="OrthoDB" id="10583755at2759"/>
<accession>A0A1X7VEN4</accession>
<dbReference type="InParanoid" id="A0A1X7VEN4"/>
<dbReference type="Proteomes" id="UP000007879">
    <property type="component" value="Unassembled WGS sequence"/>
</dbReference>